<reference evidence="2 3" key="1">
    <citation type="journal article" date="2019" name="Emerg. Microbes Infect.">
        <title>Comprehensive subspecies identification of 175 nontuberculous mycobacteria species based on 7547 genomic profiles.</title>
        <authorList>
            <person name="Matsumoto Y."/>
            <person name="Kinjo T."/>
            <person name="Motooka D."/>
            <person name="Nabeya D."/>
            <person name="Jung N."/>
            <person name="Uechi K."/>
            <person name="Horii T."/>
            <person name="Iida T."/>
            <person name="Fujita J."/>
            <person name="Nakamura S."/>
        </authorList>
    </citation>
    <scope>NUCLEOTIDE SEQUENCE [LARGE SCALE GENOMIC DNA]</scope>
    <source>
        <strain evidence="2 3">JCM 14742</strain>
    </source>
</reference>
<evidence type="ECO:0000313" key="2">
    <source>
        <dbReference type="EMBL" id="BBZ46747.1"/>
    </source>
</evidence>
<dbReference type="EMBL" id="AP022614">
    <property type="protein sequence ID" value="BBZ46747.1"/>
    <property type="molecule type" value="Genomic_DNA"/>
</dbReference>
<name>A0A7I7YZK6_9MYCO</name>
<sequence length="229" mass="23034">MTEPLVVDPARLETAGATLRKLALPAPPPRIVVDGTDSMSSAINATLPIVESPVIEGLPAVQAVLRRTGDNIVAAAEIYAETDQQLSGHVNRVEFVRTARTISGASSTAALRDGTGDEPPDAPPAEGEIPGTPQPGASLPRADRLAQYGQLAGTAGFAAQSAMQSAQGATGGIAGGAATPAQLDDTESPAADQAEMVDQIDQADGEGASESVPVQQPAAGQPTTTRVGA</sequence>
<keyword evidence="3" id="KW-1185">Reference proteome</keyword>
<dbReference type="AlphaFoldDB" id="A0A7I7YZK6"/>
<feature type="compositionally biased region" description="Low complexity" evidence="1">
    <location>
        <begin position="159"/>
        <end position="168"/>
    </location>
</feature>
<protein>
    <submittedName>
        <fullName evidence="2">Uncharacterized protein</fullName>
    </submittedName>
</protein>
<accession>A0A7I7YZK6</accession>
<gene>
    <name evidence="2" type="ORF">MPRM_40280</name>
</gene>
<feature type="region of interest" description="Disordered" evidence="1">
    <location>
        <begin position="105"/>
        <end position="140"/>
    </location>
</feature>
<proteinExistence type="predicted"/>
<feature type="region of interest" description="Disordered" evidence="1">
    <location>
        <begin position="159"/>
        <end position="229"/>
    </location>
</feature>
<dbReference type="Proteomes" id="UP000467105">
    <property type="component" value="Chromosome"/>
</dbReference>
<evidence type="ECO:0000313" key="3">
    <source>
        <dbReference type="Proteomes" id="UP000467105"/>
    </source>
</evidence>
<evidence type="ECO:0000256" key="1">
    <source>
        <dbReference type="SAM" id="MobiDB-lite"/>
    </source>
</evidence>
<organism evidence="2 3">
    <name type="scientific">Mycobacterium parmense</name>
    <dbReference type="NCBI Taxonomy" id="185642"/>
    <lineage>
        <taxon>Bacteria</taxon>
        <taxon>Bacillati</taxon>
        <taxon>Actinomycetota</taxon>
        <taxon>Actinomycetes</taxon>
        <taxon>Mycobacteriales</taxon>
        <taxon>Mycobacteriaceae</taxon>
        <taxon>Mycobacterium</taxon>
        <taxon>Mycobacterium simiae complex</taxon>
    </lineage>
</organism>